<evidence type="ECO:0000259" key="3">
    <source>
        <dbReference type="Pfam" id="PF13349"/>
    </source>
</evidence>
<keyword evidence="5" id="KW-1185">Reference proteome</keyword>
<name>A0A841A969_9MICO</name>
<keyword evidence="2" id="KW-0472">Membrane</keyword>
<dbReference type="AlphaFoldDB" id="A0A841A969"/>
<dbReference type="Pfam" id="PF13349">
    <property type="entry name" value="DUF4097"/>
    <property type="match status" value="1"/>
</dbReference>
<comment type="caution">
    <text evidence="4">The sequence shown here is derived from an EMBL/GenBank/DDBJ whole genome shotgun (WGS) entry which is preliminary data.</text>
</comment>
<dbReference type="RefSeq" id="WP_184325181.1">
    <property type="nucleotide sequence ID" value="NZ_JACHLZ010000001.1"/>
</dbReference>
<dbReference type="Proteomes" id="UP000588158">
    <property type="component" value="Unassembled WGS sequence"/>
</dbReference>
<dbReference type="InterPro" id="IPR025164">
    <property type="entry name" value="Toastrack_DUF4097"/>
</dbReference>
<feature type="compositionally biased region" description="Basic and acidic residues" evidence="1">
    <location>
        <begin position="30"/>
        <end position="40"/>
    </location>
</feature>
<evidence type="ECO:0000256" key="1">
    <source>
        <dbReference type="SAM" id="MobiDB-lite"/>
    </source>
</evidence>
<feature type="region of interest" description="Disordered" evidence="1">
    <location>
        <begin position="292"/>
        <end position="315"/>
    </location>
</feature>
<keyword evidence="2" id="KW-0812">Transmembrane</keyword>
<organism evidence="4 5">
    <name type="scientific">Brachybacterium aquaticum</name>
    <dbReference type="NCBI Taxonomy" id="1432564"/>
    <lineage>
        <taxon>Bacteria</taxon>
        <taxon>Bacillati</taxon>
        <taxon>Actinomycetota</taxon>
        <taxon>Actinomycetes</taxon>
        <taxon>Micrococcales</taxon>
        <taxon>Dermabacteraceae</taxon>
        <taxon>Brachybacterium</taxon>
    </lineage>
</organism>
<sequence>MSVDAPDRPPAGPSTGPVAGPPGLPNDPPRPPDPEVRYDPPRSLVPSPASDRPWRTGTVLVGGGVVLLLVLVLAATSAATWVNARRFTEVPATTTLGAPTSLSVGSTLGTVRVQPSDEVDEVVLSLVEPGTTVPAAEGDMVRARIERSGGADATVVRVSQPEEYTGVPGVDRARDVLVLVPSGHVMDLDLSSTVGDVVADGEFSAVNVRADVGDVHLGPVSAPDGLTVSTDIGGIDVETVSPAPTSVELTSSLGDVSLRLPADAGGEVSLLSELGDLRIAVAGTSRWGVETSTGLGTEQIDPGLTDGSGAPVGTLSARTETGDVTITR</sequence>
<feature type="region of interest" description="Disordered" evidence="1">
    <location>
        <begin position="1"/>
        <end position="54"/>
    </location>
</feature>
<keyword evidence="2" id="KW-1133">Transmembrane helix</keyword>
<evidence type="ECO:0000313" key="4">
    <source>
        <dbReference type="EMBL" id="MBB5831769.1"/>
    </source>
</evidence>
<feature type="domain" description="DUF4097" evidence="3">
    <location>
        <begin position="185"/>
        <end position="286"/>
    </location>
</feature>
<dbReference type="EMBL" id="JACHLZ010000001">
    <property type="protein sequence ID" value="MBB5831769.1"/>
    <property type="molecule type" value="Genomic_DNA"/>
</dbReference>
<feature type="compositionally biased region" description="Pro residues" evidence="1">
    <location>
        <begin position="19"/>
        <end position="29"/>
    </location>
</feature>
<evidence type="ECO:0000256" key="2">
    <source>
        <dbReference type="SAM" id="Phobius"/>
    </source>
</evidence>
<gene>
    <name evidence="4" type="ORF">HNR70_001582</name>
</gene>
<evidence type="ECO:0000313" key="5">
    <source>
        <dbReference type="Proteomes" id="UP000588158"/>
    </source>
</evidence>
<proteinExistence type="predicted"/>
<protein>
    <recommendedName>
        <fullName evidence="3">DUF4097 domain-containing protein</fullName>
    </recommendedName>
</protein>
<reference evidence="4 5" key="1">
    <citation type="submission" date="2020-08" db="EMBL/GenBank/DDBJ databases">
        <title>Sequencing the genomes of 1000 actinobacteria strains.</title>
        <authorList>
            <person name="Klenk H.-P."/>
        </authorList>
    </citation>
    <scope>NUCLEOTIDE SEQUENCE [LARGE SCALE GENOMIC DNA]</scope>
    <source>
        <strain evidence="4 5">DSM 28796</strain>
    </source>
</reference>
<accession>A0A841A969</accession>
<feature type="transmembrane region" description="Helical" evidence="2">
    <location>
        <begin position="59"/>
        <end position="82"/>
    </location>
</feature>